<comment type="caution">
    <text evidence="6">The sequence shown here is derived from an EMBL/GenBank/DDBJ whole genome shotgun (WGS) entry which is preliminary data.</text>
</comment>
<dbReference type="Proteomes" id="UP000590511">
    <property type="component" value="Unassembled WGS sequence"/>
</dbReference>
<dbReference type="SMART" id="SM00345">
    <property type="entry name" value="HTH_GNTR"/>
    <property type="match status" value="1"/>
</dbReference>
<dbReference type="CDD" id="cd07377">
    <property type="entry name" value="WHTH_GntR"/>
    <property type="match status" value="1"/>
</dbReference>
<dbReference type="RefSeq" id="WP_188125637.1">
    <property type="nucleotide sequence ID" value="NZ_BOMP01000116.1"/>
</dbReference>
<dbReference type="PANTHER" id="PTHR38445">
    <property type="entry name" value="HTH-TYPE TRANSCRIPTIONAL REPRESSOR YTRA"/>
    <property type="match status" value="1"/>
</dbReference>
<evidence type="ECO:0000259" key="4">
    <source>
        <dbReference type="PROSITE" id="PS50949"/>
    </source>
</evidence>
<dbReference type="PANTHER" id="PTHR38445:SF9">
    <property type="entry name" value="HTH-TYPE TRANSCRIPTIONAL REPRESSOR YTRA"/>
    <property type="match status" value="1"/>
</dbReference>
<protein>
    <submittedName>
        <fullName evidence="6">DNA-binding transcriptional regulator YhcF (GntR family)</fullName>
    </submittedName>
    <submittedName>
        <fullName evidence="5">GntR family transcriptional regulator</fullName>
    </submittedName>
</protein>
<dbReference type="GO" id="GO:0003677">
    <property type="term" value="F:DNA binding"/>
    <property type="evidence" value="ECO:0007669"/>
    <property type="project" value="UniProtKB-KW"/>
</dbReference>
<dbReference type="InterPro" id="IPR000524">
    <property type="entry name" value="Tscrpt_reg_HTH_GntR"/>
</dbReference>
<dbReference type="EMBL" id="JACHNC010000001">
    <property type="protein sequence ID" value="MBB4754011.1"/>
    <property type="molecule type" value="Genomic_DNA"/>
</dbReference>
<reference evidence="5 8" key="2">
    <citation type="submission" date="2021-01" db="EMBL/GenBank/DDBJ databases">
        <title>Whole genome shotgun sequence of Actinoplanes lobatus NBRC 12513.</title>
        <authorList>
            <person name="Komaki H."/>
            <person name="Tamura T."/>
        </authorList>
    </citation>
    <scope>NUCLEOTIDE SEQUENCE [LARGE SCALE GENOMIC DNA]</scope>
    <source>
        <strain evidence="5 8">NBRC 12513</strain>
    </source>
</reference>
<dbReference type="EMBL" id="BOMP01000116">
    <property type="protein sequence ID" value="GIE44059.1"/>
    <property type="molecule type" value="Genomic_DNA"/>
</dbReference>
<dbReference type="Proteomes" id="UP000631312">
    <property type="component" value="Unassembled WGS sequence"/>
</dbReference>
<gene>
    <name evidence="5" type="ORF">Alo02nite_69570</name>
    <name evidence="6" type="ORF">BJ964_008172</name>
</gene>
<feature type="domain" description="HTH gntR-type" evidence="4">
    <location>
        <begin position="11"/>
        <end position="79"/>
    </location>
</feature>
<evidence type="ECO:0000256" key="3">
    <source>
        <dbReference type="ARBA" id="ARBA00023163"/>
    </source>
</evidence>
<keyword evidence="3" id="KW-0804">Transcription</keyword>
<dbReference type="InterPro" id="IPR036388">
    <property type="entry name" value="WH-like_DNA-bd_sf"/>
</dbReference>
<dbReference type="Gene3D" id="1.10.10.10">
    <property type="entry name" value="Winged helix-like DNA-binding domain superfamily/Winged helix DNA-binding domain"/>
    <property type="match status" value="1"/>
</dbReference>
<name>A0A7W7HNY6_9ACTN</name>
<evidence type="ECO:0000313" key="8">
    <source>
        <dbReference type="Proteomes" id="UP000631312"/>
    </source>
</evidence>
<dbReference type="Pfam" id="PF00392">
    <property type="entry name" value="GntR"/>
    <property type="match status" value="1"/>
</dbReference>
<dbReference type="GO" id="GO:0003700">
    <property type="term" value="F:DNA-binding transcription factor activity"/>
    <property type="evidence" value="ECO:0007669"/>
    <property type="project" value="InterPro"/>
</dbReference>
<keyword evidence="2 6" id="KW-0238">DNA-binding</keyword>
<dbReference type="InterPro" id="IPR036390">
    <property type="entry name" value="WH_DNA-bd_sf"/>
</dbReference>
<dbReference type="SUPFAM" id="SSF46785">
    <property type="entry name" value="Winged helix' DNA-binding domain"/>
    <property type="match status" value="1"/>
</dbReference>
<accession>A0A7W7HNY6</accession>
<dbReference type="AlphaFoldDB" id="A0A7W7HNY6"/>
<proteinExistence type="predicted"/>
<keyword evidence="1" id="KW-0805">Transcription regulation</keyword>
<evidence type="ECO:0000256" key="1">
    <source>
        <dbReference type="ARBA" id="ARBA00023015"/>
    </source>
</evidence>
<dbReference type="PROSITE" id="PS50949">
    <property type="entry name" value="HTH_GNTR"/>
    <property type="match status" value="1"/>
</dbReference>
<evidence type="ECO:0000313" key="6">
    <source>
        <dbReference type="EMBL" id="MBB4754011.1"/>
    </source>
</evidence>
<evidence type="ECO:0000256" key="2">
    <source>
        <dbReference type="ARBA" id="ARBA00023125"/>
    </source>
</evidence>
<keyword evidence="8" id="KW-1185">Reference proteome</keyword>
<sequence length="120" mass="12580">MIVTIDPGSTVPPYDQIREQLATMIRAGALAAGVRLPSIRQLAADLGLAPNTVARSYRELESAGLIVTRVGRGTTVSQVPTLPAAERQRLLQAAADSYLATAARLGSTVDEAIAALRSRA</sequence>
<reference evidence="6 7" key="1">
    <citation type="submission" date="2020-08" db="EMBL/GenBank/DDBJ databases">
        <title>Sequencing the genomes of 1000 actinobacteria strains.</title>
        <authorList>
            <person name="Klenk H.-P."/>
        </authorList>
    </citation>
    <scope>NUCLEOTIDE SEQUENCE [LARGE SCALE GENOMIC DNA]</scope>
    <source>
        <strain evidence="6 7">DSM 43150</strain>
    </source>
</reference>
<organism evidence="6 7">
    <name type="scientific">Actinoplanes lobatus</name>
    <dbReference type="NCBI Taxonomy" id="113568"/>
    <lineage>
        <taxon>Bacteria</taxon>
        <taxon>Bacillati</taxon>
        <taxon>Actinomycetota</taxon>
        <taxon>Actinomycetes</taxon>
        <taxon>Micromonosporales</taxon>
        <taxon>Micromonosporaceae</taxon>
        <taxon>Actinoplanes</taxon>
    </lineage>
</organism>
<evidence type="ECO:0000313" key="7">
    <source>
        <dbReference type="Proteomes" id="UP000590511"/>
    </source>
</evidence>
<evidence type="ECO:0000313" key="5">
    <source>
        <dbReference type="EMBL" id="GIE44059.1"/>
    </source>
</evidence>